<dbReference type="RefSeq" id="WP_320508543.1">
    <property type="nucleotide sequence ID" value="NZ_JAXCLW010000002.1"/>
</dbReference>
<dbReference type="EMBL" id="JAXCLW010000002">
    <property type="protein sequence ID" value="MDY0883511.1"/>
    <property type="molecule type" value="Genomic_DNA"/>
</dbReference>
<proteinExistence type="predicted"/>
<feature type="domain" description="DUF2007" evidence="2">
    <location>
        <begin position="1"/>
        <end position="66"/>
    </location>
</feature>
<evidence type="ECO:0000313" key="4">
    <source>
        <dbReference type="Proteomes" id="UP001279642"/>
    </source>
</evidence>
<gene>
    <name evidence="3" type="ORF">SMD27_11700</name>
</gene>
<sequence>MRELTRSNDPIRLSFLTSLLSEAGIESVILDSHTSIVQGSLNMLEQRLMVAEQDLSRATRLMRDAEAAILQPVSAAEDAGDED</sequence>
<accession>A0ABU5EBI0</accession>
<evidence type="ECO:0000259" key="2">
    <source>
        <dbReference type="Pfam" id="PF09413"/>
    </source>
</evidence>
<keyword evidence="4" id="KW-1185">Reference proteome</keyword>
<evidence type="ECO:0000256" key="1">
    <source>
        <dbReference type="SAM" id="Coils"/>
    </source>
</evidence>
<comment type="caution">
    <text evidence="3">The sequence shown here is derived from an EMBL/GenBank/DDBJ whole genome shotgun (WGS) entry which is preliminary data.</text>
</comment>
<dbReference type="SUPFAM" id="SSF54913">
    <property type="entry name" value="GlnB-like"/>
    <property type="match status" value="1"/>
</dbReference>
<dbReference type="InterPro" id="IPR018551">
    <property type="entry name" value="DUF2007"/>
</dbReference>
<reference evidence="3 4" key="1">
    <citation type="journal article" date="2016" name="Antonie Van Leeuwenhoek">
        <title>Dongia soli sp. nov., isolated from soil from Dokdo, Korea.</title>
        <authorList>
            <person name="Kim D.U."/>
            <person name="Lee H."/>
            <person name="Kim H."/>
            <person name="Kim S.G."/>
            <person name="Ka J.O."/>
        </authorList>
    </citation>
    <scope>NUCLEOTIDE SEQUENCE [LARGE SCALE GENOMIC DNA]</scope>
    <source>
        <strain evidence="3 4">D78</strain>
    </source>
</reference>
<dbReference type="Gene3D" id="3.30.70.790">
    <property type="entry name" value="UreE, C-terminal domain"/>
    <property type="match status" value="1"/>
</dbReference>
<dbReference type="Proteomes" id="UP001279642">
    <property type="component" value="Unassembled WGS sequence"/>
</dbReference>
<keyword evidence="1" id="KW-0175">Coiled coil</keyword>
<protein>
    <submittedName>
        <fullName evidence="3">DUF2007 domain-containing protein</fullName>
    </submittedName>
</protein>
<organism evidence="3 4">
    <name type="scientific">Dongia soli</name>
    <dbReference type="NCBI Taxonomy" id="600628"/>
    <lineage>
        <taxon>Bacteria</taxon>
        <taxon>Pseudomonadati</taxon>
        <taxon>Pseudomonadota</taxon>
        <taxon>Alphaproteobacteria</taxon>
        <taxon>Rhodospirillales</taxon>
        <taxon>Dongiaceae</taxon>
        <taxon>Dongia</taxon>
    </lineage>
</organism>
<evidence type="ECO:0000313" key="3">
    <source>
        <dbReference type="EMBL" id="MDY0883511.1"/>
    </source>
</evidence>
<dbReference type="Pfam" id="PF09413">
    <property type="entry name" value="DUF2007"/>
    <property type="match status" value="1"/>
</dbReference>
<feature type="coiled-coil region" evidence="1">
    <location>
        <begin position="41"/>
        <end position="68"/>
    </location>
</feature>
<dbReference type="InterPro" id="IPR011322">
    <property type="entry name" value="N-reg_PII-like_a/b"/>
</dbReference>
<name>A0ABU5EBI0_9PROT</name>